<reference evidence="3" key="1">
    <citation type="journal article" date="2019" name="Int. J. Syst. Evol. Microbiol.">
        <title>The Global Catalogue of Microorganisms (GCM) 10K type strain sequencing project: providing services to taxonomists for standard genome sequencing and annotation.</title>
        <authorList>
            <consortium name="The Broad Institute Genomics Platform"/>
            <consortium name="The Broad Institute Genome Sequencing Center for Infectious Disease"/>
            <person name="Wu L."/>
            <person name="Ma J."/>
        </authorList>
    </citation>
    <scope>NUCLEOTIDE SEQUENCE [LARGE SCALE GENOMIC DNA]</scope>
    <source>
        <strain evidence="3">JCM 9373</strain>
    </source>
</reference>
<organism evidence="2 3">
    <name type="scientific">Planomonospora alba</name>
    <dbReference type="NCBI Taxonomy" id="161354"/>
    <lineage>
        <taxon>Bacteria</taxon>
        <taxon>Bacillati</taxon>
        <taxon>Actinomycetota</taxon>
        <taxon>Actinomycetes</taxon>
        <taxon>Streptosporangiales</taxon>
        <taxon>Streptosporangiaceae</taxon>
        <taxon>Planomonospora</taxon>
    </lineage>
</organism>
<keyword evidence="3" id="KW-1185">Reference proteome</keyword>
<feature type="compositionally biased region" description="Low complexity" evidence="1">
    <location>
        <begin position="70"/>
        <end position="79"/>
    </location>
</feature>
<name>A0ABP6P0G2_9ACTN</name>
<feature type="compositionally biased region" description="Basic and acidic residues" evidence="1">
    <location>
        <begin position="47"/>
        <end position="56"/>
    </location>
</feature>
<protein>
    <submittedName>
        <fullName evidence="2">Uncharacterized protein</fullName>
    </submittedName>
</protein>
<accession>A0ABP6P0G2</accession>
<feature type="region of interest" description="Disordered" evidence="1">
    <location>
        <begin position="8"/>
        <end position="112"/>
    </location>
</feature>
<gene>
    <name evidence="2" type="ORF">GCM10010466_63030</name>
</gene>
<dbReference type="EMBL" id="BAAAUT010000079">
    <property type="protein sequence ID" value="GAA3163418.1"/>
    <property type="molecule type" value="Genomic_DNA"/>
</dbReference>
<dbReference type="Proteomes" id="UP001500320">
    <property type="component" value="Unassembled WGS sequence"/>
</dbReference>
<evidence type="ECO:0000313" key="3">
    <source>
        <dbReference type="Proteomes" id="UP001500320"/>
    </source>
</evidence>
<comment type="caution">
    <text evidence="2">The sequence shown here is derived from an EMBL/GenBank/DDBJ whole genome shotgun (WGS) entry which is preliminary data.</text>
</comment>
<sequence length="112" mass="11578">MILSLVSVDRVRGTVPSLPPAPPAADAAQVDSAADGCPTMNLPSGKSNDEPDESRRTCRRRARSRRPAGRRAPPALAGGQNNGPEEVIFSPSQMSGLVFGNKAAEGGDARVG</sequence>
<proteinExistence type="predicted"/>
<feature type="compositionally biased region" description="Basic residues" evidence="1">
    <location>
        <begin position="57"/>
        <end position="69"/>
    </location>
</feature>
<feature type="compositionally biased region" description="Low complexity" evidence="1">
    <location>
        <begin position="24"/>
        <end position="34"/>
    </location>
</feature>
<evidence type="ECO:0000256" key="1">
    <source>
        <dbReference type="SAM" id="MobiDB-lite"/>
    </source>
</evidence>
<evidence type="ECO:0000313" key="2">
    <source>
        <dbReference type="EMBL" id="GAA3163418.1"/>
    </source>
</evidence>